<protein>
    <submittedName>
        <fullName evidence="1">Uncharacterized protein</fullName>
    </submittedName>
</protein>
<accession>A0A2J7ZYG5</accession>
<dbReference type="AlphaFoldDB" id="A0A2J7ZYG5"/>
<comment type="caution">
    <text evidence="1">The sequence shown here is derived from an EMBL/GenBank/DDBJ whole genome shotgun (WGS) entry which is preliminary data.</text>
</comment>
<sequence length="99" mass="10721">IQCTLSEYDVVYAPSITGYGSCPATLEPSPGTTVSVFITYLTDEMKRDMDVSEGVASQGAGYHLEQLVGLIDDRYSEKGCVYGYVHKLGSFCLPIEGEP</sequence>
<organism evidence="1 2">
    <name type="scientific">Tetrabaena socialis</name>
    <dbReference type="NCBI Taxonomy" id="47790"/>
    <lineage>
        <taxon>Eukaryota</taxon>
        <taxon>Viridiplantae</taxon>
        <taxon>Chlorophyta</taxon>
        <taxon>core chlorophytes</taxon>
        <taxon>Chlorophyceae</taxon>
        <taxon>CS clade</taxon>
        <taxon>Chlamydomonadales</taxon>
        <taxon>Tetrabaenaceae</taxon>
        <taxon>Tetrabaena</taxon>
    </lineage>
</organism>
<evidence type="ECO:0000313" key="2">
    <source>
        <dbReference type="Proteomes" id="UP000236333"/>
    </source>
</evidence>
<gene>
    <name evidence="1" type="ORF">TSOC_008444</name>
</gene>
<feature type="non-terminal residue" evidence="1">
    <location>
        <position position="1"/>
    </location>
</feature>
<proteinExistence type="predicted"/>
<feature type="non-terminal residue" evidence="1">
    <location>
        <position position="99"/>
    </location>
</feature>
<reference evidence="1 2" key="1">
    <citation type="journal article" date="2017" name="Mol. Biol. Evol.">
        <title>The 4-celled Tetrabaena socialis nuclear genome reveals the essential components for genetic control of cell number at the origin of multicellularity in the volvocine lineage.</title>
        <authorList>
            <person name="Featherston J."/>
            <person name="Arakaki Y."/>
            <person name="Hanschen E.R."/>
            <person name="Ferris P.J."/>
            <person name="Michod R.E."/>
            <person name="Olson B.J.S.C."/>
            <person name="Nozaki H."/>
            <person name="Durand P.M."/>
        </authorList>
    </citation>
    <scope>NUCLEOTIDE SEQUENCE [LARGE SCALE GENOMIC DNA]</scope>
    <source>
        <strain evidence="1 2">NIES-571</strain>
    </source>
</reference>
<keyword evidence="2" id="KW-1185">Reference proteome</keyword>
<dbReference type="Proteomes" id="UP000236333">
    <property type="component" value="Unassembled WGS sequence"/>
</dbReference>
<evidence type="ECO:0000313" key="1">
    <source>
        <dbReference type="EMBL" id="PNH05314.1"/>
    </source>
</evidence>
<dbReference type="EMBL" id="PGGS01000315">
    <property type="protein sequence ID" value="PNH05314.1"/>
    <property type="molecule type" value="Genomic_DNA"/>
</dbReference>
<name>A0A2J7ZYG5_9CHLO</name>
<dbReference type="OrthoDB" id="510209at2759"/>